<dbReference type="PANTHER" id="PTHR12526">
    <property type="entry name" value="GLYCOSYLTRANSFERASE"/>
    <property type="match status" value="1"/>
</dbReference>
<dbReference type="EMBL" id="CP061379">
    <property type="protein sequence ID" value="QPF90258.1"/>
    <property type="molecule type" value="Genomic_DNA"/>
</dbReference>
<dbReference type="Pfam" id="PF00534">
    <property type="entry name" value="Glycos_transf_1"/>
    <property type="match status" value="1"/>
</dbReference>
<evidence type="ECO:0000259" key="2">
    <source>
        <dbReference type="Pfam" id="PF13439"/>
    </source>
</evidence>
<dbReference type="InterPro" id="IPR028098">
    <property type="entry name" value="Glyco_trans_4-like_N"/>
</dbReference>
<feature type="domain" description="Glycosyltransferase subfamily 4-like N-terminal" evidence="2">
    <location>
        <begin position="12"/>
        <end position="171"/>
    </location>
</feature>
<organism evidence="3 4">
    <name type="scientific">Bradyrhizobium commune</name>
    <dbReference type="NCBI Taxonomy" id="83627"/>
    <lineage>
        <taxon>Bacteria</taxon>
        <taxon>Pseudomonadati</taxon>
        <taxon>Pseudomonadota</taxon>
        <taxon>Alphaproteobacteria</taxon>
        <taxon>Hyphomicrobiales</taxon>
        <taxon>Nitrobacteraceae</taxon>
        <taxon>Bradyrhizobium</taxon>
    </lineage>
</organism>
<dbReference type="AlphaFoldDB" id="A0A7S9D378"/>
<keyword evidence="4" id="KW-1185">Reference proteome</keyword>
<reference evidence="3 4" key="1">
    <citation type="submission" date="2020-09" db="EMBL/GenBank/DDBJ databases">
        <title>Complete genomes of bradyrhizobia occurring on native shrubby legumes in Australia.</title>
        <authorList>
            <person name="Lafay B."/>
        </authorList>
    </citation>
    <scope>NUCLEOTIDE SEQUENCE [LARGE SCALE GENOMIC DNA]</scope>
    <source>
        <strain evidence="3 4">BDV5040</strain>
    </source>
</reference>
<sequence>MRVVHIMADGNPGGGPAVVDTLCAGMASNGVEATVVTQTGSYFFEHARAKGWKAFGLDFSSRKSIIKISREILKLLEREAPDIVHAHGARSALPVSLVPRARRPAFAYTIHGFHYDRKGFASRQIFKLVERLCIGCADQIILVGKADEAFAHKEGLINDRQRWSQVYNGVELPPGGDVLRPAEFDVAFVGRLHPQKNPLALPAILSAMNRPDVKMLIVGGGELETALRDSIGRLGIVSQVTMTGTKSRIEALDLMSRARVFVLPSLWEGVPVSIVEAMKLKVPVVASRIAGNQEIVRHGQTGLLADPHSPEEFARQISLLLDSPELVKSLTERAASFASTTFSVESQIAAHFRIYEDAIRRHNSGRT</sequence>
<evidence type="ECO:0000313" key="4">
    <source>
        <dbReference type="Proteomes" id="UP000594621"/>
    </source>
</evidence>
<dbReference type="CDD" id="cd03801">
    <property type="entry name" value="GT4_PimA-like"/>
    <property type="match status" value="1"/>
</dbReference>
<dbReference type="KEGG" id="bcou:IC761_27720"/>
<evidence type="ECO:0000259" key="1">
    <source>
        <dbReference type="Pfam" id="PF00534"/>
    </source>
</evidence>
<dbReference type="Proteomes" id="UP000594621">
    <property type="component" value="Chromosome"/>
</dbReference>
<dbReference type="InterPro" id="IPR001296">
    <property type="entry name" value="Glyco_trans_1"/>
</dbReference>
<accession>A0A7S9D378</accession>
<proteinExistence type="predicted"/>
<dbReference type="Gene3D" id="3.40.50.2000">
    <property type="entry name" value="Glycogen Phosphorylase B"/>
    <property type="match status" value="2"/>
</dbReference>
<feature type="domain" description="Glycosyl transferase family 1" evidence="1">
    <location>
        <begin position="183"/>
        <end position="335"/>
    </location>
</feature>
<keyword evidence="3" id="KW-0808">Transferase</keyword>
<name>A0A7S9D378_9BRAD</name>
<dbReference type="GO" id="GO:0016757">
    <property type="term" value="F:glycosyltransferase activity"/>
    <property type="evidence" value="ECO:0007669"/>
    <property type="project" value="InterPro"/>
</dbReference>
<dbReference type="RefSeq" id="WP_195799850.1">
    <property type="nucleotide sequence ID" value="NZ_CP061379.1"/>
</dbReference>
<dbReference type="PANTHER" id="PTHR12526:SF637">
    <property type="entry name" value="GLYCOSYLTRANSFERASE EPSF-RELATED"/>
    <property type="match status" value="1"/>
</dbReference>
<dbReference type="SUPFAM" id="SSF53756">
    <property type="entry name" value="UDP-Glycosyltransferase/glycogen phosphorylase"/>
    <property type="match status" value="1"/>
</dbReference>
<evidence type="ECO:0000313" key="3">
    <source>
        <dbReference type="EMBL" id="QPF90258.1"/>
    </source>
</evidence>
<dbReference type="Pfam" id="PF13439">
    <property type="entry name" value="Glyco_transf_4"/>
    <property type="match status" value="1"/>
</dbReference>
<protein>
    <submittedName>
        <fullName evidence="3">Glycosyltransferase family 4 protein</fullName>
    </submittedName>
</protein>
<gene>
    <name evidence="3" type="ORF">IC761_27720</name>
</gene>